<organism evidence="3 4">
    <name type="scientific">Parascaris univalens</name>
    <name type="common">Nematode worm</name>
    <dbReference type="NCBI Taxonomy" id="6257"/>
    <lineage>
        <taxon>Eukaryota</taxon>
        <taxon>Metazoa</taxon>
        <taxon>Ecdysozoa</taxon>
        <taxon>Nematoda</taxon>
        <taxon>Chromadorea</taxon>
        <taxon>Rhabditida</taxon>
        <taxon>Spirurina</taxon>
        <taxon>Ascaridomorpha</taxon>
        <taxon>Ascaridoidea</taxon>
        <taxon>Ascarididae</taxon>
        <taxon>Parascaris</taxon>
    </lineage>
</organism>
<evidence type="ECO:0000313" key="3">
    <source>
        <dbReference type="Proteomes" id="UP000887569"/>
    </source>
</evidence>
<reference evidence="4" key="1">
    <citation type="submission" date="2022-11" db="UniProtKB">
        <authorList>
            <consortium name="WormBaseParasite"/>
        </authorList>
    </citation>
    <scope>IDENTIFICATION</scope>
</reference>
<sequence length="279" mass="30322">MLIESYASKIGETRREDERLFQELTGLGIETSRSAMEKEVNEVRIKIDSLKEELAMLDASLGDERQKSVSEVKGELLKLKEAKAERTQELAEIRRLIAECKDKLLVVLKNAEAVNVELEKSRLAAQKRLVEEMRKKRSALKAAATNNPKVLSLISSAYGRDIKRSAVGSYAYHPADGATLPAPGTVRLPSSVQNVDTAKGAEVSTKPKAELSSPRKEKSKVASVSDNGLLSPGPVKATTSQPMMANWHAEKSVGKLLRSDNAQESSPMSSKSVGAGDLH</sequence>
<name>A0A915A834_PARUN</name>
<dbReference type="AlphaFoldDB" id="A0A915A834"/>
<proteinExistence type="predicted"/>
<feature type="compositionally biased region" description="Basic and acidic residues" evidence="2">
    <location>
        <begin position="205"/>
        <end position="220"/>
    </location>
</feature>
<evidence type="ECO:0000256" key="1">
    <source>
        <dbReference type="SAM" id="Coils"/>
    </source>
</evidence>
<protein>
    <submittedName>
        <fullName evidence="4">Uncharacterized protein</fullName>
    </submittedName>
</protein>
<feature type="coiled-coil region" evidence="1">
    <location>
        <begin position="33"/>
        <end position="143"/>
    </location>
</feature>
<keyword evidence="1" id="KW-0175">Coiled coil</keyword>
<evidence type="ECO:0000313" key="4">
    <source>
        <dbReference type="WBParaSite" id="PgE417_g001_t04"/>
    </source>
</evidence>
<keyword evidence="3" id="KW-1185">Reference proteome</keyword>
<feature type="region of interest" description="Disordered" evidence="2">
    <location>
        <begin position="194"/>
        <end position="279"/>
    </location>
</feature>
<accession>A0A915A834</accession>
<evidence type="ECO:0000256" key="2">
    <source>
        <dbReference type="SAM" id="MobiDB-lite"/>
    </source>
</evidence>
<feature type="compositionally biased region" description="Polar residues" evidence="2">
    <location>
        <begin position="260"/>
        <end position="272"/>
    </location>
</feature>
<dbReference type="Proteomes" id="UP000887569">
    <property type="component" value="Unplaced"/>
</dbReference>
<dbReference type="WBParaSite" id="PgE417_g001_t04">
    <property type="protein sequence ID" value="PgE417_g001_t04"/>
    <property type="gene ID" value="PgE417_g001"/>
</dbReference>